<evidence type="ECO:0000313" key="2">
    <source>
        <dbReference type="Proteomes" id="UP001066276"/>
    </source>
</evidence>
<keyword evidence="2" id="KW-1185">Reference proteome</keyword>
<proteinExistence type="predicted"/>
<reference evidence="1" key="1">
    <citation type="journal article" date="2022" name="bioRxiv">
        <title>Sequencing and chromosome-scale assembly of the giantPleurodeles waltlgenome.</title>
        <authorList>
            <person name="Brown T."/>
            <person name="Elewa A."/>
            <person name="Iarovenko S."/>
            <person name="Subramanian E."/>
            <person name="Araus A.J."/>
            <person name="Petzold A."/>
            <person name="Susuki M."/>
            <person name="Suzuki K.-i.T."/>
            <person name="Hayashi T."/>
            <person name="Toyoda A."/>
            <person name="Oliveira C."/>
            <person name="Osipova E."/>
            <person name="Leigh N.D."/>
            <person name="Simon A."/>
            <person name="Yun M.H."/>
        </authorList>
    </citation>
    <scope>NUCLEOTIDE SEQUENCE</scope>
    <source>
        <strain evidence="1">20211129_DDA</strain>
        <tissue evidence="1">Liver</tissue>
    </source>
</reference>
<dbReference type="EMBL" id="JANPWB010000012">
    <property type="protein sequence ID" value="KAJ1112326.1"/>
    <property type="molecule type" value="Genomic_DNA"/>
</dbReference>
<evidence type="ECO:0000313" key="1">
    <source>
        <dbReference type="EMBL" id="KAJ1112326.1"/>
    </source>
</evidence>
<dbReference type="AlphaFoldDB" id="A0AAV7N8C3"/>
<dbReference type="Proteomes" id="UP001066276">
    <property type="component" value="Chromosome 8"/>
</dbReference>
<sequence>MQPGPAELQPLESSWYQEATACAKPDTLITTPRRRPSFRDNPTSLMHSDWLSRPRRAPSEVFPPVQLTEHSVECILFKSSYRAHAALLIYTTTSVGKLKKQQLERVGQPVLSRGSRGNAPRGHALFMAAQRVSLCRSQEKPHKMSISFHLNPWCWRRRHVNGKIKRDVCG</sequence>
<protein>
    <submittedName>
        <fullName evidence="1">Uncharacterized protein</fullName>
    </submittedName>
</protein>
<accession>A0AAV7N8C3</accession>
<comment type="caution">
    <text evidence="1">The sequence shown here is derived from an EMBL/GenBank/DDBJ whole genome shotgun (WGS) entry which is preliminary data.</text>
</comment>
<organism evidence="1 2">
    <name type="scientific">Pleurodeles waltl</name>
    <name type="common">Iberian ribbed newt</name>
    <dbReference type="NCBI Taxonomy" id="8319"/>
    <lineage>
        <taxon>Eukaryota</taxon>
        <taxon>Metazoa</taxon>
        <taxon>Chordata</taxon>
        <taxon>Craniata</taxon>
        <taxon>Vertebrata</taxon>
        <taxon>Euteleostomi</taxon>
        <taxon>Amphibia</taxon>
        <taxon>Batrachia</taxon>
        <taxon>Caudata</taxon>
        <taxon>Salamandroidea</taxon>
        <taxon>Salamandridae</taxon>
        <taxon>Pleurodelinae</taxon>
        <taxon>Pleurodeles</taxon>
    </lineage>
</organism>
<name>A0AAV7N8C3_PLEWA</name>
<gene>
    <name evidence="1" type="ORF">NDU88_000594</name>
</gene>